<comment type="caution">
    <text evidence="2">The sequence shown here is derived from an EMBL/GenBank/DDBJ whole genome shotgun (WGS) entry which is preliminary data.</text>
</comment>
<keyword evidence="3" id="KW-1185">Reference proteome</keyword>
<gene>
    <name evidence="2" type="ORF">NDU88_002706</name>
</gene>
<feature type="region of interest" description="Disordered" evidence="1">
    <location>
        <begin position="1"/>
        <end position="72"/>
    </location>
</feature>
<accession>A0AAV7NIG7</accession>
<dbReference type="AlphaFoldDB" id="A0AAV7NIG7"/>
<dbReference type="Proteomes" id="UP001066276">
    <property type="component" value="Chromosome 8"/>
</dbReference>
<sequence>MPSYMGDQRSRGQRPSEEGSLAGHRQGGADPAGLQPAAHPLQDAVEGPAVLGQDYMRGPVREASQRGRGARRTLTPLMCRILAVAYLDLDGRLEAAQQPQRGPRGKRAEREEKRSGKCGSVV</sequence>
<evidence type="ECO:0000313" key="2">
    <source>
        <dbReference type="EMBL" id="KAJ1114469.1"/>
    </source>
</evidence>
<proteinExistence type="predicted"/>
<feature type="region of interest" description="Disordered" evidence="1">
    <location>
        <begin position="93"/>
        <end position="122"/>
    </location>
</feature>
<feature type="compositionally biased region" description="Basic and acidic residues" evidence="1">
    <location>
        <begin position="8"/>
        <end position="17"/>
    </location>
</feature>
<reference evidence="2" key="1">
    <citation type="journal article" date="2022" name="bioRxiv">
        <title>Sequencing and chromosome-scale assembly of the giantPleurodeles waltlgenome.</title>
        <authorList>
            <person name="Brown T."/>
            <person name="Elewa A."/>
            <person name="Iarovenko S."/>
            <person name="Subramanian E."/>
            <person name="Araus A.J."/>
            <person name="Petzold A."/>
            <person name="Susuki M."/>
            <person name="Suzuki K.-i.T."/>
            <person name="Hayashi T."/>
            <person name="Toyoda A."/>
            <person name="Oliveira C."/>
            <person name="Osipova E."/>
            <person name="Leigh N.D."/>
            <person name="Simon A."/>
            <person name="Yun M.H."/>
        </authorList>
    </citation>
    <scope>NUCLEOTIDE SEQUENCE</scope>
    <source>
        <strain evidence="2">20211129_DDA</strain>
        <tissue evidence="2">Liver</tissue>
    </source>
</reference>
<dbReference type="EMBL" id="JANPWB010000012">
    <property type="protein sequence ID" value="KAJ1114469.1"/>
    <property type="molecule type" value="Genomic_DNA"/>
</dbReference>
<organism evidence="2 3">
    <name type="scientific">Pleurodeles waltl</name>
    <name type="common">Iberian ribbed newt</name>
    <dbReference type="NCBI Taxonomy" id="8319"/>
    <lineage>
        <taxon>Eukaryota</taxon>
        <taxon>Metazoa</taxon>
        <taxon>Chordata</taxon>
        <taxon>Craniata</taxon>
        <taxon>Vertebrata</taxon>
        <taxon>Euteleostomi</taxon>
        <taxon>Amphibia</taxon>
        <taxon>Batrachia</taxon>
        <taxon>Caudata</taxon>
        <taxon>Salamandroidea</taxon>
        <taxon>Salamandridae</taxon>
        <taxon>Pleurodelinae</taxon>
        <taxon>Pleurodeles</taxon>
    </lineage>
</organism>
<evidence type="ECO:0000256" key="1">
    <source>
        <dbReference type="SAM" id="MobiDB-lite"/>
    </source>
</evidence>
<evidence type="ECO:0000313" key="3">
    <source>
        <dbReference type="Proteomes" id="UP001066276"/>
    </source>
</evidence>
<name>A0AAV7NIG7_PLEWA</name>
<protein>
    <submittedName>
        <fullName evidence="2">Uncharacterized protein</fullName>
    </submittedName>
</protein>
<feature type="compositionally biased region" description="Basic and acidic residues" evidence="1">
    <location>
        <begin position="106"/>
        <end position="115"/>
    </location>
</feature>